<dbReference type="InterPro" id="IPR050109">
    <property type="entry name" value="HTH-type_TetR-like_transc_reg"/>
</dbReference>
<sequence length="207" mass="23129">MVPKVGGDARERILDEAFVLFSQKGYAATTVRDIASAVGVKAASLYNHFGGKREIFDALMERETAYVERRVRSAGAIAHPDDDPQAYSKAKGAALAELVWNSYAPFFEDDRIRLFRRMLAAGRYSDERCAELYKGVFVVRPIKLQETVFSHLVDVGTFEPCNTRLAAEQFHGPLFMAMDSEMEAGEAREFCERHLAAFNAAHGKRGK</sequence>
<protein>
    <submittedName>
        <fullName evidence="4">TetR family transcriptional regulator</fullName>
    </submittedName>
</protein>
<evidence type="ECO:0000313" key="4">
    <source>
        <dbReference type="EMBL" id="NHM13561.1"/>
    </source>
</evidence>
<reference evidence="4 5" key="1">
    <citation type="submission" date="2019-11" db="EMBL/GenBank/DDBJ databases">
        <title>Eggerthellaceae novel genus isolated from the rectal contents of marmort.</title>
        <authorList>
            <person name="Zhang G."/>
        </authorList>
    </citation>
    <scope>NUCLEOTIDE SEQUENCE [LARGE SCALE GENOMIC DNA]</scope>
    <source>
        <strain evidence="5">zg-886</strain>
    </source>
</reference>
<comment type="caution">
    <text evidence="4">The sequence shown here is derived from an EMBL/GenBank/DDBJ whole genome shotgun (WGS) entry which is preliminary data.</text>
</comment>
<evidence type="ECO:0000259" key="3">
    <source>
        <dbReference type="PROSITE" id="PS50977"/>
    </source>
</evidence>
<dbReference type="PRINTS" id="PR00455">
    <property type="entry name" value="HTHTETR"/>
</dbReference>
<feature type="DNA-binding region" description="H-T-H motif" evidence="2">
    <location>
        <begin position="30"/>
        <end position="49"/>
    </location>
</feature>
<keyword evidence="5" id="KW-1185">Reference proteome</keyword>
<proteinExistence type="predicted"/>
<gene>
    <name evidence="4" type="ORF">GMI68_02040</name>
</gene>
<dbReference type="SUPFAM" id="SSF46689">
    <property type="entry name" value="Homeodomain-like"/>
    <property type="match status" value="1"/>
</dbReference>
<dbReference type="Gene3D" id="1.10.357.10">
    <property type="entry name" value="Tetracycline Repressor, domain 2"/>
    <property type="match status" value="1"/>
</dbReference>
<evidence type="ECO:0000256" key="1">
    <source>
        <dbReference type="ARBA" id="ARBA00023125"/>
    </source>
</evidence>
<dbReference type="PROSITE" id="PS50977">
    <property type="entry name" value="HTH_TETR_2"/>
    <property type="match status" value="1"/>
</dbReference>
<keyword evidence="1 2" id="KW-0238">DNA-binding</keyword>
<organism evidence="4 5">
    <name type="scientific">Xiamenia xianingshaonis</name>
    <dbReference type="NCBI Taxonomy" id="2682776"/>
    <lineage>
        <taxon>Bacteria</taxon>
        <taxon>Bacillati</taxon>
        <taxon>Actinomycetota</taxon>
        <taxon>Coriobacteriia</taxon>
        <taxon>Eggerthellales</taxon>
        <taxon>Eggerthellaceae</taxon>
        <taxon>Xiamenia</taxon>
    </lineage>
</organism>
<dbReference type="InterPro" id="IPR001647">
    <property type="entry name" value="HTH_TetR"/>
</dbReference>
<feature type="domain" description="HTH tetR-type" evidence="3">
    <location>
        <begin position="7"/>
        <end position="67"/>
    </location>
</feature>
<dbReference type="Proteomes" id="UP000636394">
    <property type="component" value="Unassembled WGS sequence"/>
</dbReference>
<dbReference type="PANTHER" id="PTHR30055">
    <property type="entry name" value="HTH-TYPE TRANSCRIPTIONAL REGULATOR RUTR"/>
    <property type="match status" value="1"/>
</dbReference>
<evidence type="ECO:0000256" key="2">
    <source>
        <dbReference type="PROSITE-ProRule" id="PRU00335"/>
    </source>
</evidence>
<name>A0ABX0IFJ2_9ACTN</name>
<accession>A0ABX0IFJ2</accession>
<dbReference type="InterPro" id="IPR009057">
    <property type="entry name" value="Homeodomain-like_sf"/>
</dbReference>
<evidence type="ECO:0000313" key="5">
    <source>
        <dbReference type="Proteomes" id="UP000636394"/>
    </source>
</evidence>
<dbReference type="EMBL" id="WPCR01000002">
    <property type="protein sequence ID" value="NHM13561.1"/>
    <property type="molecule type" value="Genomic_DNA"/>
</dbReference>
<dbReference type="Pfam" id="PF00440">
    <property type="entry name" value="TetR_N"/>
    <property type="match status" value="1"/>
</dbReference>
<dbReference type="PANTHER" id="PTHR30055:SF226">
    <property type="entry name" value="HTH-TYPE TRANSCRIPTIONAL REGULATOR PKSA"/>
    <property type="match status" value="1"/>
</dbReference>